<feature type="region of interest" description="Disordered" evidence="1">
    <location>
        <begin position="1"/>
        <end position="20"/>
    </location>
</feature>
<gene>
    <name evidence="2" type="ORF">GUJ93_ZPchr0002g24790</name>
</gene>
<proteinExistence type="predicted"/>
<dbReference type="AlphaFoldDB" id="A0A8J5RGI6"/>
<evidence type="ECO:0000313" key="2">
    <source>
        <dbReference type="EMBL" id="KAG8059045.1"/>
    </source>
</evidence>
<dbReference type="OrthoDB" id="691879at2759"/>
<name>A0A8J5RGI6_ZIZPA</name>
<sequence length="114" mass="12528">MALCCRDGPDGGMGPLGRNPKKLLEAELPLSKGLPLNGCMPPLDASQLDATTRSVITTTSHHQLLLLLVCEQPAMEKTTTTTSSSDPPPLHHHHQQQQLEVSSELERKKWRRST</sequence>
<feature type="region of interest" description="Disordered" evidence="1">
    <location>
        <begin position="76"/>
        <end position="114"/>
    </location>
</feature>
<keyword evidence="3" id="KW-1185">Reference proteome</keyword>
<reference evidence="2" key="1">
    <citation type="journal article" date="2021" name="bioRxiv">
        <title>Whole Genome Assembly and Annotation of Northern Wild Rice, Zizania palustris L., Supports a Whole Genome Duplication in the Zizania Genus.</title>
        <authorList>
            <person name="Haas M."/>
            <person name="Kono T."/>
            <person name="Macchietto M."/>
            <person name="Millas R."/>
            <person name="McGilp L."/>
            <person name="Shao M."/>
            <person name="Duquette J."/>
            <person name="Hirsch C.N."/>
            <person name="Kimball J."/>
        </authorList>
    </citation>
    <scope>NUCLEOTIDE SEQUENCE</scope>
    <source>
        <tissue evidence="2">Fresh leaf tissue</tissue>
    </source>
</reference>
<evidence type="ECO:0000256" key="1">
    <source>
        <dbReference type="SAM" id="MobiDB-lite"/>
    </source>
</evidence>
<dbReference type="EMBL" id="JAAALK010000287">
    <property type="protein sequence ID" value="KAG8059045.1"/>
    <property type="molecule type" value="Genomic_DNA"/>
</dbReference>
<protein>
    <submittedName>
        <fullName evidence="2">Uncharacterized protein</fullName>
    </submittedName>
</protein>
<reference evidence="2" key="2">
    <citation type="submission" date="2021-02" db="EMBL/GenBank/DDBJ databases">
        <authorList>
            <person name="Kimball J.A."/>
            <person name="Haas M.W."/>
            <person name="Macchietto M."/>
            <person name="Kono T."/>
            <person name="Duquette J."/>
            <person name="Shao M."/>
        </authorList>
    </citation>
    <scope>NUCLEOTIDE SEQUENCE</scope>
    <source>
        <tissue evidence="2">Fresh leaf tissue</tissue>
    </source>
</reference>
<organism evidence="2 3">
    <name type="scientific">Zizania palustris</name>
    <name type="common">Northern wild rice</name>
    <dbReference type="NCBI Taxonomy" id="103762"/>
    <lineage>
        <taxon>Eukaryota</taxon>
        <taxon>Viridiplantae</taxon>
        <taxon>Streptophyta</taxon>
        <taxon>Embryophyta</taxon>
        <taxon>Tracheophyta</taxon>
        <taxon>Spermatophyta</taxon>
        <taxon>Magnoliopsida</taxon>
        <taxon>Liliopsida</taxon>
        <taxon>Poales</taxon>
        <taxon>Poaceae</taxon>
        <taxon>BOP clade</taxon>
        <taxon>Oryzoideae</taxon>
        <taxon>Oryzeae</taxon>
        <taxon>Zizaniinae</taxon>
        <taxon>Zizania</taxon>
    </lineage>
</organism>
<dbReference type="Proteomes" id="UP000729402">
    <property type="component" value="Unassembled WGS sequence"/>
</dbReference>
<accession>A0A8J5RGI6</accession>
<comment type="caution">
    <text evidence="2">The sequence shown here is derived from an EMBL/GenBank/DDBJ whole genome shotgun (WGS) entry which is preliminary data.</text>
</comment>
<evidence type="ECO:0000313" key="3">
    <source>
        <dbReference type="Proteomes" id="UP000729402"/>
    </source>
</evidence>